<feature type="binding site" evidence="12">
    <location>
        <begin position="19"/>
        <end position="20"/>
    </location>
    <ligand>
        <name>NAD(+)</name>
        <dbReference type="ChEBI" id="CHEBI:57540"/>
    </ligand>
</feature>
<dbReference type="FunFam" id="1.10.8.400:FF:000001">
    <property type="entry name" value="Enoyl-[acyl-carrier-protein] reductase [NADH]"/>
    <property type="match status" value="1"/>
</dbReference>
<keyword evidence="3 9" id="KW-0444">Lipid biosynthesis</keyword>
<evidence type="ECO:0000256" key="1">
    <source>
        <dbReference type="ARBA" id="ARBA00005194"/>
    </source>
</evidence>
<feature type="binding site" evidence="12">
    <location>
        <begin position="193"/>
        <end position="197"/>
    </location>
    <ligand>
        <name>NAD(+)</name>
        <dbReference type="ChEBI" id="CHEBI:57540"/>
    </ligand>
</feature>
<dbReference type="AlphaFoldDB" id="A0A0W0WX25"/>
<evidence type="ECO:0000256" key="3">
    <source>
        <dbReference type="ARBA" id="ARBA00022516"/>
    </source>
</evidence>
<dbReference type="CDD" id="cd05372">
    <property type="entry name" value="ENR_SDR"/>
    <property type="match status" value="1"/>
</dbReference>
<dbReference type="InterPro" id="IPR002347">
    <property type="entry name" value="SDR_fam"/>
</dbReference>
<dbReference type="EMBL" id="LNYP01000031">
    <property type="protein sequence ID" value="KTD36883.1"/>
    <property type="molecule type" value="Genomic_DNA"/>
</dbReference>
<evidence type="ECO:0000256" key="2">
    <source>
        <dbReference type="ARBA" id="ARBA00009233"/>
    </source>
</evidence>
<dbReference type="PRINTS" id="PR00081">
    <property type="entry name" value="GDHRDH"/>
</dbReference>
<keyword evidence="8 9" id="KW-0275">Fatty acid biosynthesis</keyword>
<dbReference type="PANTHER" id="PTHR43159">
    <property type="entry name" value="ENOYL-[ACYL-CARRIER-PROTEIN] REDUCTASE"/>
    <property type="match status" value="1"/>
</dbReference>
<comment type="caution">
    <text evidence="14">The sequence shown here is derived from an EMBL/GenBank/DDBJ whole genome shotgun (WGS) entry which is preliminary data.</text>
</comment>
<feature type="binding site" evidence="12">
    <location>
        <position position="164"/>
    </location>
    <ligand>
        <name>NAD(+)</name>
        <dbReference type="ChEBI" id="CHEBI:57540"/>
    </ligand>
</feature>
<evidence type="ECO:0000256" key="7">
    <source>
        <dbReference type="ARBA" id="ARBA00023098"/>
    </source>
</evidence>
<comment type="pathway">
    <text evidence="1">Lipid metabolism; fatty acid biosynthesis.</text>
</comment>
<dbReference type="InterPro" id="IPR036291">
    <property type="entry name" value="NAD(P)-bd_dom_sf"/>
</dbReference>
<keyword evidence="7" id="KW-0443">Lipid metabolism</keyword>
<dbReference type="Pfam" id="PF13561">
    <property type="entry name" value="adh_short_C2"/>
    <property type="match status" value="1"/>
</dbReference>
<evidence type="ECO:0000256" key="9">
    <source>
        <dbReference type="PIRNR" id="PIRNR000094"/>
    </source>
</evidence>
<keyword evidence="6 9" id="KW-0520">NAD</keyword>
<protein>
    <recommendedName>
        <fullName evidence="9">Enoyl-[acyl-carrier-protein] reductase [NADH]</fullName>
        <ecNumber evidence="9">1.3.1.9</ecNumber>
    </recommendedName>
</protein>
<reference evidence="14 15" key="1">
    <citation type="submission" date="2015-11" db="EMBL/GenBank/DDBJ databases">
        <title>Genomic analysis of 38 Legionella species identifies large and diverse effector repertoires.</title>
        <authorList>
            <person name="Burstein D."/>
            <person name="Amaro F."/>
            <person name="Zusman T."/>
            <person name="Lifshitz Z."/>
            <person name="Cohen O."/>
            <person name="Gilbert J.A."/>
            <person name="Pupko T."/>
            <person name="Shuman H.A."/>
            <person name="Segal G."/>
        </authorList>
    </citation>
    <scope>NUCLEOTIDE SEQUENCE [LARGE SCALE GENOMIC DNA]</scope>
    <source>
        <strain evidence="14 15">Oak Ridge-10</strain>
    </source>
</reference>
<feature type="active site" description="Proton acceptor" evidence="10">
    <location>
        <position position="147"/>
    </location>
</feature>
<dbReference type="UniPathway" id="UPA00094"/>
<name>A0A0W0WX25_9GAMM</name>
<dbReference type="GO" id="GO:0006633">
    <property type="term" value="P:fatty acid biosynthetic process"/>
    <property type="evidence" value="ECO:0007669"/>
    <property type="project" value="UniProtKB-UniPathway"/>
</dbReference>
<dbReference type="InterPro" id="IPR014358">
    <property type="entry name" value="Enoyl-ACP_Rdtase_NADH"/>
</dbReference>
<comment type="catalytic activity">
    <reaction evidence="9">
        <text>a 2,3-saturated acyl-[ACP] + NAD(+) = a (2E)-enoyl-[ACP] + NADH + H(+)</text>
        <dbReference type="Rhea" id="RHEA:10240"/>
        <dbReference type="Rhea" id="RHEA-COMP:9925"/>
        <dbReference type="Rhea" id="RHEA-COMP:9926"/>
        <dbReference type="ChEBI" id="CHEBI:15378"/>
        <dbReference type="ChEBI" id="CHEBI:57540"/>
        <dbReference type="ChEBI" id="CHEBI:57945"/>
        <dbReference type="ChEBI" id="CHEBI:78784"/>
        <dbReference type="ChEBI" id="CHEBI:78785"/>
        <dbReference type="EC" id="1.3.1.9"/>
    </reaction>
</comment>
<evidence type="ECO:0000256" key="8">
    <source>
        <dbReference type="ARBA" id="ARBA00023160"/>
    </source>
</evidence>
<feature type="binding site" evidence="12">
    <location>
        <position position="40"/>
    </location>
    <ligand>
        <name>NAD(+)</name>
        <dbReference type="ChEBI" id="CHEBI:57540"/>
    </ligand>
</feature>
<feature type="active site" description="Proton acceptor" evidence="10">
    <location>
        <position position="157"/>
    </location>
</feature>
<feature type="binding site" evidence="11">
    <location>
        <position position="95"/>
    </location>
    <ligand>
        <name>substrate</name>
    </ligand>
</feature>
<dbReference type="Gene3D" id="3.40.50.720">
    <property type="entry name" value="NAD(P)-binding Rossmann-like Domain"/>
    <property type="match status" value="1"/>
</dbReference>
<sequence length="262" mass="27974">MGFLSGKKALIVGLASNRSIAYGIAKAFHEQGAELAFTYQNEKLKERVEKMAAEFNSSLTFPCDVASDLEIQAVFEQLGSHWNKLDILIHSVAYAPADQISGDFIEHANREGFRIAHDISAYSLVGLAKAALPMMQDTEGALLTLSYFGAEKAVPNYNVMGIAKASLEASVRYLAASLGPRGLRVNAISAGPIKTLAAAGIKDFRKIQNAYASITPLRRNITTEEVGNTAAFLCSSMASGITGEVVHVDAGYHAVSMADLGE</sequence>
<feature type="site" description="Involved in acyl-ACP binding" evidence="13">
    <location>
        <position position="206"/>
    </location>
</feature>
<proteinExistence type="inferred from homology"/>
<evidence type="ECO:0000313" key="14">
    <source>
        <dbReference type="EMBL" id="KTD36883.1"/>
    </source>
</evidence>
<evidence type="ECO:0000256" key="6">
    <source>
        <dbReference type="ARBA" id="ARBA00023027"/>
    </source>
</evidence>
<evidence type="ECO:0000256" key="5">
    <source>
        <dbReference type="ARBA" id="ARBA00023002"/>
    </source>
</evidence>
<dbReference type="Gene3D" id="1.10.8.400">
    <property type="entry name" value="Enoyl acyl carrier protein reductase"/>
    <property type="match status" value="1"/>
</dbReference>
<evidence type="ECO:0000256" key="4">
    <source>
        <dbReference type="ARBA" id="ARBA00022832"/>
    </source>
</evidence>
<feature type="binding site" evidence="12">
    <location>
        <position position="13"/>
    </location>
    <ligand>
        <name>NAD(+)</name>
        <dbReference type="ChEBI" id="CHEBI:57540"/>
    </ligand>
</feature>
<keyword evidence="5 9" id="KW-0560">Oxidoreductase</keyword>
<organism evidence="14 15">
    <name type="scientific">Legionella oakridgensis</name>
    <dbReference type="NCBI Taxonomy" id="29423"/>
    <lineage>
        <taxon>Bacteria</taxon>
        <taxon>Pseudomonadati</taxon>
        <taxon>Pseudomonadota</taxon>
        <taxon>Gammaproteobacteria</taxon>
        <taxon>Legionellales</taxon>
        <taxon>Legionellaceae</taxon>
        <taxon>Legionella</taxon>
    </lineage>
</organism>
<feature type="site" description="Involved in acyl-ACP binding" evidence="13">
    <location>
        <position position="202"/>
    </location>
</feature>
<dbReference type="PIRSF" id="PIRSF000094">
    <property type="entry name" value="Enoyl-ACP_rdct"/>
    <property type="match status" value="1"/>
</dbReference>
<feature type="binding site" evidence="12">
    <location>
        <begin position="64"/>
        <end position="65"/>
    </location>
    <ligand>
        <name>NAD(+)</name>
        <dbReference type="ChEBI" id="CHEBI:57540"/>
    </ligand>
</feature>
<evidence type="ECO:0000256" key="10">
    <source>
        <dbReference type="PIRSR" id="PIRSR000094-1"/>
    </source>
</evidence>
<gene>
    <name evidence="14" type="primary">fabI</name>
    <name evidence="14" type="ORF">Loak_2019</name>
</gene>
<dbReference type="FunFam" id="3.40.50.720:FF:000054">
    <property type="entry name" value="Enoyl-[acyl-carrier-protein] reductase [NADH]"/>
    <property type="match status" value="1"/>
</dbReference>
<dbReference type="SUPFAM" id="SSF51735">
    <property type="entry name" value="NAD(P)-binding Rossmann-fold domains"/>
    <property type="match status" value="1"/>
</dbReference>
<evidence type="ECO:0000256" key="12">
    <source>
        <dbReference type="PIRSR" id="PIRSR000094-3"/>
    </source>
</evidence>
<feature type="binding site" evidence="12">
    <location>
        <position position="92"/>
    </location>
    <ligand>
        <name>NAD(+)</name>
        <dbReference type="ChEBI" id="CHEBI:57540"/>
    </ligand>
</feature>
<evidence type="ECO:0000256" key="11">
    <source>
        <dbReference type="PIRSR" id="PIRSR000094-2"/>
    </source>
</evidence>
<dbReference type="GO" id="GO:0004318">
    <property type="term" value="F:enoyl-[acyl-carrier-protein] reductase (NADH) activity"/>
    <property type="evidence" value="ECO:0007669"/>
    <property type="project" value="UniProtKB-EC"/>
</dbReference>
<keyword evidence="4" id="KW-0276">Fatty acid metabolism</keyword>
<dbReference type="PANTHER" id="PTHR43159:SF2">
    <property type="entry name" value="ENOYL-[ACYL-CARRIER-PROTEIN] REDUCTASE [NADH], CHLOROPLASTIC"/>
    <property type="match status" value="1"/>
</dbReference>
<dbReference type="EC" id="1.3.1.9" evidence="9"/>
<dbReference type="PATRIC" id="fig|29423.5.peg.2118"/>
<feature type="site" description="Involved in acyl-ACP binding" evidence="13">
    <location>
        <position position="205"/>
    </location>
</feature>
<dbReference type="Proteomes" id="UP000054858">
    <property type="component" value="Unassembled WGS sequence"/>
</dbReference>
<evidence type="ECO:0000313" key="15">
    <source>
        <dbReference type="Proteomes" id="UP000054858"/>
    </source>
</evidence>
<dbReference type="RefSeq" id="WP_035893384.1">
    <property type="nucleotide sequence ID" value="NZ_LCUA01000027.1"/>
</dbReference>
<evidence type="ECO:0000256" key="13">
    <source>
        <dbReference type="PIRSR" id="PIRSR000094-4"/>
    </source>
</evidence>
<comment type="similarity">
    <text evidence="2 9">Belongs to the short-chain dehydrogenases/reductases (SDR) family. FabI subfamily.</text>
</comment>
<accession>A0A0W0WX25</accession>